<dbReference type="RefSeq" id="WP_007306556.1">
    <property type="nucleotide sequence ID" value="NZ_AADV02000054.1"/>
</dbReference>
<dbReference type="AlphaFoldDB" id="Q4C0R2"/>
<protein>
    <recommendedName>
        <fullName evidence="3">Transcriptional regulator</fullName>
    </recommendedName>
</protein>
<evidence type="ECO:0000313" key="2">
    <source>
        <dbReference type="Proteomes" id="UP000003922"/>
    </source>
</evidence>
<evidence type="ECO:0000313" key="1">
    <source>
        <dbReference type="EMBL" id="EAM49752.1"/>
    </source>
</evidence>
<dbReference type="KEGG" id="cwa:CwatDRAFT_2910"/>
<proteinExistence type="predicted"/>
<name>Q4C0R2_CROWT</name>
<organism evidence="1 2">
    <name type="scientific">Crocosphaera watsonii WH 8501</name>
    <dbReference type="NCBI Taxonomy" id="165597"/>
    <lineage>
        <taxon>Bacteria</taxon>
        <taxon>Bacillati</taxon>
        <taxon>Cyanobacteriota</taxon>
        <taxon>Cyanophyceae</taxon>
        <taxon>Oscillatoriophycideae</taxon>
        <taxon>Chroococcales</taxon>
        <taxon>Aphanothecaceae</taxon>
        <taxon>Crocosphaera</taxon>
    </lineage>
</organism>
<dbReference type="Proteomes" id="UP000003922">
    <property type="component" value="Unassembled WGS sequence"/>
</dbReference>
<accession>Q4C0R2</accession>
<keyword evidence="2" id="KW-1185">Reference proteome</keyword>
<dbReference type="OrthoDB" id="461707at2"/>
<gene>
    <name evidence="1" type="ORF">CwatDRAFT_2910</name>
</gene>
<sequence length="118" mass="13876">MYSQKEYIELLKQFPPRPIKSEEDLEATQKIINQLLDKPQLTAEESDYLDVLCMLIYDYEKDLDIVPDMDQIELLKVSSKEHKLKHNKKNSMAALRKNTINQASEFDHNSWFLSNLST</sequence>
<reference evidence="1" key="2">
    <citation type="submission" date="2005-06" db="EMBL/GenBank/DDBJ databases">
        <title>Sequencing of the draft genome and assembly of Crocosphaera watsonii WH 8501.</title>
        <authorList>
            <consortium name="US DOE Joint Genome Institute (JGI-PGF)"/>
            <person name="Copeland A."/>
            <person name="Lucas S."/>
            <person name="Lapidus A."/>
            <person name="Barry K."/>
            <person name="Detter C."/>
            <person name="Glavina T."/>
            <person name="Hammon N."/>
            <person name="Israni S."/>
            <person name="Pitluck S."/>
            <person name="Richardson P."/>
        </authorList>
    </citation>
    <scope>NUCLEOTIDE SEQUENCE [LARGE SCALE GENOMIC DNA]</scope>
    <source>
        <strain evidence="1">WH 8501</strain>
    </source>
</reference>
<dbReference type="EMBL" id="AADV02000054">
    <property type="protein sequence ID" value="EAM49752.1"/>
    <property type="molecule type" value="Genomic_DNA"/>
</dbReference>
<reference evidence="1" key="3">
    <citation type="submission" date="2016-12" db="EMBL/GenBank/DDBJ databases">
        <title>Annotation of the draft genome assembly of Crocosphaera watsonii WH 8501.</title>
        <authorList>
            <consortium name="US DOE Joint Genome Institute (JGI-ORNL)"/>
            <person name="Larimer F."/>
            <person name="Land M."/>
        </authorList>
    </citation>
    <scope>NUCLEOTIDE SEQUENCE</scope>
    <source>
        <strain evidence="1">WH 8501</strain>
    </source>
</reference>
<comment type="caution">
    <text evidence="1">The sequence shown here is derived from an EMBL/GenBank/DDBJ whole genome shotgun (WGS) entry which is preliminary data.</text>
</comment>
<reference evidence="1" key="1">
    <citation type="submission" date="2004-02" db="EMBL/GenBank/DDBJ databases">
        <authorList>
            <consortium name="DOE Joint Genome Institute"/>
        </authorList>
    </citation>
    <scope>NUCLEOTIDE SEQUENCE [LARGE SCALE GENOMIC DNA]</scope>
    <source>
        <strain evidence="1">WH 8501</strain>
    </source>
</reference>
<evidence type="ECO:0008006" key="3">
    <source>
        <dbReference type="Google" id="ProtNLM"/>
    </source>
</evidence>